<reference evidence="2 3" key="1">
    <citation type="journal article" date="2014" name="Genome Announc.">
        <title>Draft Genome Sequence of Lysobacter capsici AZ78, a Bacterium Antagonistic to Plant-Pathogenic Oomycetes.</title>
        <authorList>
            <person name="Puopolo G."/>
            <person name="Sonego P."/>
            <person name="Engelen K."/>
            <person name="Pertot I."/>
        </authorList>
    </citation>
    <scope>NUCLEOTIDE SEQUENCE [LARGE SCALE GENOMIC DNA]</scope>
    <source>
        <strain evidence="2 3">AZ78</strain>
    </source>
</reference>
<dbReference type="InterPro" id="IPR016084">
    <property type="entry name" value="Haem_Oase-like_multi-hlx"/>
</dbReference>
<proteinExistence type="predicted"/>
<dbReference type="PROSITE" id="PS51819">
    <property type="entry name" value="VOC"/>
    <property type="match status" value="1"/>
</dbReference>
<organism evidence="2 3">
    <name type="scientific">Lysobacter capsici AZ78</name>
    <dbReference type="NCBI Taxonomy" id="1444315"/>
    <lineage>
        <taxon>Bacteria</taxon>
        <taxon>Pseudomonadati</taxon>
        <taxon>Pseudomonadota</taxon>
        <taxon>Gammaproteobacteria</taxon>
        <taxon>Lysobacterales</taxon>
        <taxon>Lysobacteraceae</taxon>
        <taxon>Lysobacter</taxon>
    </lineage>
</organism>
<sequence length="439" mass="49392">MKIDSPQSSRPRNHVDIDQFWKLADDLQGRTVEHAKDMFAFVETASPQRLFSLLVQYRYFTVYYISDIALLIARLQPGRMRSFLADILLDELGGGDHTQAHPELYDRFLASLGIEHSALDGMALADNVALLDTARAKLIQPENNTAYGIGLRGMGGECVCQIYLARLYEHLILNPYIRERTASIDWTFWELHIGEHDIAHRENLRKLISDEVAGMDGDSVAALEAGFRDSMSAWSAFWQNIHDDATKPVDQELNPRAAVGDVVLGPAKSDRDADTDIKQFHLAIGVHDLQQARQFYCDVLGAKQGRSTRNLIDLDFYGHHLVIHQTPQGADNTDNAFGSAFYGETVRVPHFGMNLNWRDWSSLADRIKSKDYAFIDPPHVRMRDLPGEHATMFLNDPSGNSLEFKAFRNHDEVFSVIFSNSTRDIFGLDSLVEKAAAAA</sequence>
<dbReference type="InterPro" id="IPR029068">
    <property type="entry name" value="Glyas_Bleomycin-R_OHBP_Dase"/>
</dbReference>
<dbReference type="InterPro" id="IPR037523">
    <property type="entry name" value="VOC_core"/>
</dbReference>
<dbReference type="Pfam" id="PF00903">
    <property type="entry name" value="Glyoxalase"/>
    <property type="match status" value="1"/>
</dbReference>
<dbReference type="PANTHER" id="PTHR39434">
    <property type="match status" value="1"/>
</dbReference>
<dbReference type="PANTHER" id="PTHR39434:SF1">
    <property type="entry name" value="VOC DOMAIN-CONTAINING PROTEIN"/>
    <property type="match status" value="1"/>
</dbReference>
<dbReference type="Gene3D" id="3.10.180.10">
    <property type="entry name" value="2,3-Dihydroxybiphenyl 1,2-Dioxygenase, domain 1"/>
    <property type="match status" value="1"/>
</dbReference>
<evidence type="ECO:0000313" key="3">
    <source>
        <dbReference type="Proteomes" id="UP000023435"/>
    </source>
</evidence>
<name>A0A108UBI8_9GAMM</name>
<protein>
    <submittedName>
        <fullName evidence="2">Glyoxalase/bleomycin resistance protein/dioxygenase</fullName>
    </submittedName>
</protein>
<accession>A0A108UBI8</accession>
<gene>
    <name evidence="2" type="ORF">AZ78_3673</name>
</gene>
<evidence type="ECO:0000313" key="2">
    <source>
        <dbReference type="EMBL" id="KWS06119.1"/>
    </source>
</evidence>
<evidence type="ECO:0000259" key="1">
    <source>
        <dbReference type="PROSITE" id="PS51819"/>
    </source>
</evidence>
<dbReference type="Proteomes" id="UP000023435">
    <property type="component" value="Unassembled WGS sequence"/>
</dbReference>
<dbReference type="InterPro" id="IPR004360">
    <property type="entry name" value="Glyas_Fos-R_dOase_dom"/>
</dbReference>
<dbReference type="Gene3D" id="1.20.910.10">
    <property type="entry name" value="Heme oxygenase-like"/>
    <property type="match status" value="1"/>
</dbReference>
<dbReference type="Pfam" id="PF14518">
    <property type="entry name" value="Haem_oxygenas_2"/>
    <property type="match status" value="1"/>
</dbReference>
<dbReference type="SUPFAM" id="SSF48613">
    <property type="entry name" value="Heme oxygenase-like"/>
    <property type="match status" value="1"/>
</dbReference>
<dbReference type="SMART" id="SM01236">
    <property type="entry name" value="Haem_oxygenase_2"/>
    <property type="match status" value="1"/>
</dbReference>
<dbReference type="GO" id="GO:0051213">
    <property type="term" value="F:dioxygenase activity"/>
    <property type="evidence" value="ECO:0007669"/>
    <property type="project" value="UniProtKB-KW"/>
</dbReference>
<dbReference type="SUPFAM" id="SSF54593">
    <property type="entry name" value="Glyoxalase/Bleomycin resistance protein/Dihydroxybiphenyl dioxygenase"/>
    <property type="match status" value="1"/>
</dbReference>
<comment type="caution">
    <text evidence="2">The sequence shown here is derived from an EMBL/GenBank/DDBJ whole genome shotgun (WGS) entry which is preliminary data.</text>
</comment>
<dbReference type="AlphaFoldDB" id="A0A108UBI8"/>
<dbReference type="RefSeq" id="WP_082723718.1">
    <property type="nucleotide sequence ID" value="NZ_JAJA02000001.1"/>
</dbReference>
<keyword evidence="3" id="KW-1185">Reference proteome</keyword>
<dbReference type="EMBL" id="JAJA02000001">
    <property type="protein sequence ID" value="KWS06119.1"/>
    <property type="molecule type" value="Genomic_DNA"/>
</dbReference>
<dbReference type="OrthoDB" id="793940at2"/>
<feature type="domain" description="VOC" evidence="1">
    <location>
        <begin position="278"/>
        <end position="407"/>
    </location>
</feature>